<keyword evidence="12" id="KW-1185">Reference proteome</keyword>
<dbReference type="InterPro" id="IPR017441">
    <property type="entry name" value="Protein_kinase_ATP_BS"/>
</dbReference>
<evidence type="ECO:0000256" key="4">
    <source>
        <dbReference type="ARBA" id="ARBA00022741"/>
    </source>
</evidence>
<comment type="caution">
    <text evidence="11">The sequence shown here is derived from an EMBL/GenBank/DDBJ whole genome shotgun (WGS) entry which is preliminary data.</text>
</comment>
<protein>
    <recommendedName>
        <fullName evidence="1">non-specific serine/threonine protein kinase</fullName>
        <ecNumber evidence="1">2.7.11.1</ecNumber>
    </recommendedName>
</protein>
<keyword evidence="9" id="KW-0812">Transmembrane</keyword>
<evidence type="ECO:0000313" key="12">
    <source>
        <dbReference type="Proteomes" id="UP001364211"/>
    </source>
</evidence>
<dbReference type="InterPro" id="IPR011009">
    <property type="entry name" value="Kinase-like_dom_sf"/>
</dbReference>
<proteinExistence type="predicted"/>
<feature type="compositionally biased region" description="Low complexity" evidence="8">
    <location>
        <begin position="370"/>
        <end position="403"/>
    </location>
</feature>
<dbReference type="GO" id="GO:0004674">
    <property type="term" value="F:protein serine/threonine kinase activity"/>
    <property type="evidence" value="ECO:0007669"/>
    <property type="project" value="UniProtKB-EC"/>
</dbReference>
<dbReference type="EMBL" id="JBBJUP010000003">
    <property type="protein sequence ID" value="MEJ8278228.1"/>
    <property type="molecule type" value="Genomic_DNA"/>
</dbReference>
<evidence type="ECO:0000256" key="3">
    <source>
        <dbReference type="ARBA" id="ARBA00022679"/>
    </source>
</evidence>
<dbReference type="EC" id="2.7.11.1" evidence="1"/>
<evidence type="ECO:0000313" key="11">
    <source>
        <dbReference type="EMBL" id="MEJ8278228.1"/>
    </source>
</evidence>
<dbReference type="Pfam" id="PF00069">
    <property type="entry name" value="Pkinase"/>
    <property type="match status" value="1"/>
</dbReference>
<evidence type="ECO:0000256" key="2">
    <source>
        <dbReference type="ARBA" id="ARBA00022527"/>
    </source>
</evidence>
<evidence type="ECO:0000256" key="8">
    <source>
        <dbReference type="SAM" id="MobiDB-lite"/>
    </source>
</evidence>
<dbReference type="Proteomes" id="UP001364211">
    <property type="component" value="Unassembled WGS sequence"/>
</dbReference>
<feature type="transmembrane region" description="Helical" evidence="9">
    <location>
        <begin position="342"/>
        <end position="362"/>
    </location>
</feature>
<dbReference type="SUPFAM" id="SSF56112">
    <property type="entry name" value="Protein kinase-like (PK-like)"/>
    <property type="match status" value="1"/>
</dbReference>
<evidence type="ECO:0000256" key="6">
    <source>
        <dbReference type="ARBA" id="ARBA00022840"/>
    </source>
</evidence>
<feature type="binding site" evidence="7">
    <location>
        <position position="44"/>
    </location>
    <ligand>
        <name>ATP</name>
        <dbReference type="ChEBI" id="CHEBI:30616"/>
    </ligand>
</feature>
<sequence>MSSPTPDAHRIGNRYRLDERIGAGAMGAVWRGTDELLNRTVAVKELLAAALPSADQLEESRQRILREGRIGARLQHAHVISMFDVVVHDDRPWLVMEYLPSRSLAAVLAEKGPIPPREAAAIGRQVADGLAAAHTAGVVHRDIKPGNVLIAEDGRAKITDFGVSRAVDDVQLTRTGVIAGTPAFLAPEVARGQEPTAASDVFALGAMLYASVEGEPPFGLDDNAYALLHKVATGAITPPSEAGPLTALLMRLLANEPAERPSAAQARDALARIAAGRSVAGLATPATATAVMDAGDAAEVGAAQDGGTVVDAPAVPAPQVIPGGGGRNGRPAGGGRGRRTPVVLGAVAVLLVVGGGVAFGVLSSNQQQETPPAVAAPTTTQAPATSTAPTTSAAPTTTPTPSSGAGEVQDPVAFVQNYYRMLPGDIDGAFAMLSPQAQAQSRGISGYREFYGGMRTVYAENLRNAGPDTVTATIVFMRTDGSTSRENYRFVVGTDDGGRQILQSFSPA</sequence>
<dbReference type="CDD" id="cd14014">
    <property type="entry name" value="STKc_PknB_like"/>
    <property type="match status" value="1"/>
</dbReference>
<evidence type="ECO:0000256" key="1">
    <source>
        <dbReference type="ARBA" id="ARBA00012513"/>
    </source>
</evidence>
<accession>A0ABU8T2R6</accession>
<keyword evidence="5 11" id="KW-0418">Kinase</keyword>
<feature type="domain" description="Protein kinase" evidence="10">
    <location>
        <begin position="15"/>
        <end position="273"/>
    </location>
</feature>
<dbReference type="SMART" id="SM00220">
    <property type="entry name" value="S_TKc"/>
    <property type="match status" value="1"/>
</dbReference>
<keyword evidence="4 7" id="KW-0547">Nucleotide-binding</keyword>
<dbReference type="PANTHER" id="PTHR43289:SF6">
    <property type="entry name" value="SERINE_THREONINE-PROTEIN KINASE NEKL-3"/>
    <property type="match status" value="1"/>
</dbReference>
<dbReference type="PANTHER" id="PTHR43289">
    <property type="entry name" value="MITOGEN-ACTIVATED PROTEIN KINASE KINASE KINASE 20-RELATED"/>
    <property type="match status" value="1"/>
</dbReference>
<keyword evidence="3 11" id="KW-0808">Transferase</keyword>
<organism evidence="11 12">
    <name type="scientific">Pseudonocardia spirodelae</name>
    <dbReference type="NCBI Taxonomy" id="3133431"/>
    <lineage>
        <taxon>Bacteria</taxon>
        <taxon>Bacillati</taxon>
        <taxon>Actinomycetota</taxon>
        <taxon>Actinomycetes</taxon>
        <taxon>Pseudonocardiales</taxon>
        <taxon>Pseudonocardiaceae</taxon>
        <taxon>Pseudonocardia</taxon>
    </lineage>
</organism>
<keyword evidence="6 7" id="KW-0067">ATP-binding</keyword>
<dbReference type="Gene3D" id="3.30.200.20">
    <property type="entry name" value="Phosphorylase Kinase, domain 1"/>
    <property type="match status" value="1"/>
</dbReference>
<feature type="region of interest" description="Disordered" evidence="8">
    <location>
        <begin position="370"/>
        <end position="408"/>
    </location>
</feature>
<feature type="region of interest" description="Disordered" evidence="8">
    <location>
        <begin position="315"/>
        <end position="337"/>
    </location>
</feature>
<reference evidence="11 12" key="1">
    <citation type="submission" date="2024-03" db="EMBL/GenBank/DDBJ databases">
        <title>Draft genome sequence of Pseudonocardia sp. DW16-2.</title>
        <authorList>
            <person name="Duangmal K."/>
        </authorList>
    </citation>
    <scope>NUCLEOTIDE SEQUENCE [LARGE SCALE GENOMIC DNA]</scope>
    <source>
        <strain evidence="11 12">DW16-2</strain>
    </source>
</reference>
<dbReference type="PROSITE" id="PS00107">
    <property type="entry name" value="PROTEIN_KINASE_ATP"/>
    <property type="match status" value="1"/>
</dbReference>
<evidence type="ECO:0000259" key="10">
    <source>
        <dbReference type="PROSITE" id="PS50011"/>
    </source>
</evidence>
<keyword evidence="9" id="KW-0472">Membrane</keyword>
<evidence type="ECO:0000256" key="5">
    <source>
        <dbReference type="ARBA" id="ARBA00022777"/>
    </source>
</evidence>
<dbReference type="PROSITE" id="PS50011">
    <property type="entry name" value="PROTEIN_KINASE_DOM"/>
    <property type="match status" value="1"/>
</dbReference>
<dbReference type="InterPro" id="IPR000719">
    <property type="entry name" value="Prot_kinase_dom"/>
</dbReference>
<keyword evidence="9" id="KW-1133">Transmembrane helix</keyword>
<name>A0ABU8T2R6_9PSEU</name>
<keyword evidence="2" id="KW-0723">Serine/threonine-protein kinase</keyword>
<gene>
    <name evidence="11" type="ORF">WJX68_04725</name>
</gene>
<dbReference type="Gene3D" id="1.10.510.10">
    <property type="entry name" value="Transferase(Phosphotransferase) domain 1"/>
    <property type="match status" value="1"/>
</dbReference>
<dbReference type="PROSITE" id="PS00108">
    <property type="entry name" value="PROTEIN_KINASE_ST"/>
    <property type="match status" value="1"/>
</dbReference>
<evidence type="ECO:0000256" key="9">
    <source>
        <dbReference type="SAM" id="Phobius"/>
    </source>
</evidence>
<dbReference type="RefSeq" id="WP_340286349.1">
    <property type="nucleotide sequence ID" value="NZ_JBBJUP010000003.1"/>
</dbReference>
<feature type="compositionally biased region" description="Gly residues" evidence="8">
    <location>
        <begin position="322"/>
        <end position="335"/>
    </location>
</feature>
<dbReference type="InterPro" id="IPR008271">
    <property type="entry name" value="Ser/Thr_kinase_AS"/>
</dbReference>
<evidence type="ECO:0000256" key="7">
    <source>
        <dbReference type="PROSITE-ProRule" id="PRU10141"/>
    </source>
</evidence>